<dbReference type="OrthoDB" id="3258243at2"/>
<dbReference type="EMBL" id="RZOA01000022">
    <property type="protein sequence ID" value="KAA8821895.1"/>
    <property type="molecule type" value="Genomic_DNA"/>
</dbReference>
<keyword evidence="2" id="KW-0238">DNA-binding</keyword>
<dbReference type="Gene3D" id="3.40.50.2300">
    <property type="match status" value="2"/>
</dbReference>
<dbReference type="PROSITE" id="PS50932">
    <property type="entry name" value="HTH_LACI_2"/>
    <property type="match status" value="1"/>
</dbReference>
<dbReference type="Pfam" id="PF13377">
    <property type="entry name" value="Peripla_BP_3"/>
    <property type="match status" value="1"/>
</dbReference>
<comment type="caution">
    <text evidence="6">The sequence shown here is derived from an EMBL/GenBank/DDBJ whole genome shotgun (WGS) entry which is preliminary data.</text>
</comment>
<dbReference type="Gene3D" id="1.10.260.40">
    <property type="entry name" value="lambda repressor-like DNA-binding domains"/>
    <property type="match status" value="1"/>
</dbReference>
<evidence type="ECO:0000313" key="6">
    <source>
        <dbReference type="EMBL" id="KAA8821895.1"/>
    </source>
</evidence>
<reference evidence="7 8" key="1">
    <citation type="journal article" date="2019" name="Syst. Appl. Microbiol.">
        <title>Characterization of Bifidobacterium species in feaces of the Egyptian fruit bat: Description of B. vespertilionis sp. nov. and B. rousetti sp. nov.</title>
        <authorList>
            <person name="Modesto M."/>
            <person name="Satti M."/>
            <person name="Watanabe K."/>
            <person name="Puglisi E."/>
            <person name="Morelli L."/>
            <person name="Huang C.-H."/>
            <person name="Liou J.-S."/>
            <person name="Miyashita M."/>
            <person name="Tamura T."/>
            <person name="Saito S."/>
            <person name="Mori K."/>
            <person name="Huang L."/>
            <person name="Sciavilla P."/>
            <person name="Sandri C."/>
            <person name="Spiezio C."/>
            <person name="Vitali F."/>
            <person name="Cavalieri D."/>
            <person name="Perpetuini G."/>
            <person name="Tofalo R."/>
            <person name="Bonetti A."/>
            <person name="Arita M."/>
            <person name="Mattarelli P."/>
        </authorList>
    </citation>
    <scope>NUCLEOTIDE SEQUENCE [LARGE SCALE GENOMIC DNA]</scope>
    <source>
        <strain evidence="5 8">RST16</strain>
        <strain evidence="6 7">RST8</strain>
    </source>
</reference>
<proteinExistence type="predicted"/>
<dbReference type="SUPFAM" id="SSF53822">
    <property type="entry name" value="Periplasmic binding protein-like I"/>
    <property type="match status" value="1"/>
</dbReference>
<dbReference type="PANTHER" id="PTHR30146">
    <property type="entry name" value="LACI-RELATED TRANSCRIPTIONAL REPRESSOR"/>
    <property type="match status" value="1"/>
</dbReference>
<dbReference type="Proteomes" id="UP000374630">
    <property type="component" value="Unassembled WGS sequence"/>
</dbReference>
<keyword evidence="1" id="KW-0805">Transcription regulation</keyword>
<dbReference type="SMART" id="SM00354">
    <property type="entry name" value="HTH_LACI"/>
    <property type="match status" value="1"/>
</dbReference>
<accession>A0A5J5DYI8</accession>
<feature type="domain" description="HTH lacI-type" evidence="4">
    <location>
        <begin position="13"/>
        <end position="58"/>
    </location>
</feature>
<gene>
    <name evidence="6" type="ORF">EM848_09855</name>
    <name evidence="5" type="ORF">EMO90_11095</name>
</gene>
<organism evidence="6 7">
    <name type="scientific">Bifidobacterium vespertilionis</name>
    <dbReference type="NCBI Taxonomy" id="2562524"/>
    <lineage>
        <taxon>Bacteria</taxon>
        <taxon>Bacillati</taxon>
        <taxon>Actinomycetota</taxon>
        <taxon>Actinomycetes</taxon>
        <taxon>Bifidobacteriales</taxon>
        <taxon>Bifidobacteriaceae</taxon>
        <taxon>Bifidobacterium</taxon>
    </lineage>
</organism>
<evidence type="ECO:0000256" key="2">
    <source>
        <dbReference type="ARBA" id="ARBA00023125"/>
    </source>
</evidence>
<evidence type="ECO:0000256" key="1">
    <source>
        <dbReference type="ARBA" id="ARBA00023015"/>
    </source>
</evidence>
<dbReference type="GO" id="GO:0000976">
    <property type="term" value="F:transcription cis-regulatory region binding"/>
    <property type="evidence" value="ECO:0007669"/>
    <property type="project" value="TreeGrafter"/>
</dbReference>
<keyword evidence="3" id="KW-0804">Transcription</keyword>
<dbReference type="Pfam" id="PF00356">
    <property type="entry name" value="LacI"/>
    <property type="match status" value="1"/>
</dbReference>
<name>A0A5J5DYI8_9BIFI</name>
<dbReference type="AlphaFoldDB" id="A0A5J5DYI8"/>
<dbReference type="PANTHER" id="PTHR30146:SF109">
    <property type="entry name" value="HTH-TYPE TRANSCRIPTIONAL REGULATOR GALS"/>
    <property type="match status" value="1"/>
</dbReference>
<dbReference type="InterPro" id="IPR028082">
    <property type="entry name" value="Peripla_BP_I"/>
</dbReference>
<dbReference type="SUPFAM" id="SSF47413">
    <property type="entry name" value="lambda repressor-like DNA-binding domains"/>
    <property type="match status" value="1"/>
</dbReference>
<evidence type="ECO:0000259" key="4">
    <source>
        <dbReference type="PROSITE" id="PS50932"/>
    </source>
</evidence>
<keyword evidence="8" id="KW-1185">Reference proteome</keyword>
<dbReference type="InterPro" id="IPR000843">
    <property type="entry name" value="HTH_LacI"/>
</dbReference>
<dbReference type="PROSITE" id="PS00356">
    <property type="entry name" value="HTH_LACI_1"/>
    <property type="match status" value="1"/>
</dbReference>
<dbReference type="EMBL" id="RZNZ01000019">
    <property type="protein sequence ID" value="KAA8816896.1"/>
    <property type="molecule type" value="Genomic_DNA"/>
</dbReference>
<evidence type="ECO:0000313" key="7">
    <source>
        <dbReference type="Proteomes" id="UP000345527"/>
    </source>
</evidence>
<protein>
    <submittedName>
        <fullName evidence="6">LacI family transcriptional regulator</fullName>
    </submittedName>
</protein>
<dbReference type="InterPro" id="IPR010982">
    <property type="entry name" value="Lambda_DNA-bd_dom_sf"/>
</dbReference>
<dbReference type="GO" id="GO:0003700">
    <property type="term" value="F:DNA-binding transcription factor activity"/>
    <property type="evidence" value="ECO:0007669"/>
    <property type="project" value="TreeGrafter"/>
</dbReference>
<dbReference type="PRINTS" id="PR00036">
    <property type="entry name" value="HTHLACI"/>
</dbReference>
<dbReference type="Proteomes" id="UP000345527">
    <property type="component" value="Unassembled WGS sequence"/>
</dbReference>
<evidence type="ECO:0000313" key="8">
    <source>
        <dbReference type="Proteomes" id="UP000374630"/>
    </source>
</evidence>
<evidence type="ECO:0000256" key="3">
    <source>
        <dbReference type="ARBA" id="ARBA00023163"/>
    </source>
</evidence>
<sequence length="345" mass="37594">METEKHQQGAQMATILDVARTAGVSPATVSRALNDGTVKQATREKVLRAANKLGYTVNGQVREQTEDAPTNNIAMVVNQLIRFYCPDIIAGTIAQTQTYDYRLMVADAGTPGNTVEELVDHLREDCDGFIPVSCQLSDDDIRRIYPVETTVLANRAVDGYSSVIFDEDEGMLKAIRHLVSYGHTRIAYAAGPEQSWTARRRRASYEKIMAGFDLEPHVLGPFEDGYMGGINAGDAVLLDRSFTAIITYGHNMAAALINRLAERGVQTPRDISVIGADDGLVAQSFSPSISTISPNQEVVGHEAARILIDMLKRQADGEPFVPTTTVIPGAFNVRESTGECPEPHK</sequence>
<dbReference type="CDD" id="cd01392">
    <property type="entry name" value="HTH_LacI"/>
    <property type="match status" value="1"/>
</dbReference>
<dbReference type="InterPro" id="IPR046335">
    <property type="entry name" value="LacI/GalR-like_sensor"/>
</dbReference>
<dbReference type="CDD" id="cd06267">
    <property type="entry name" value="PBP1_LacI_sugar_binding-like"/>
    <property type="match status" value="1"/>
</dbReference>
<evidence type="ECO:0000313" key="5">
    <source>
        <dbReference type="EMBL" id="KAA8816896.1"/>
    </source>
</evidence>